<dbReference type="Proteomes" id="UP000235672">
    <property type="component" value="Unassembled WGS sequence"/>
</dbReference>
<reference evidence="2 3" key="1">
    <citation type="submission" date="2016-05" db="EMBL/GenBank/DDBJ databases">
        <title>A degradative enzymes factory behind the ericoid mycorrhizal symbiosis.</title>
        <authorList>
            <consortium name="DOE Joint Genome Institute"/>
            <person name="Martino E."/>
            <person name="Morin E."/>
            <person name="Grelet G."/>
            <person name="Kuo A."/>
            <person name="Kohler A."/>
            <person name="Daghino S."/>
            <person name="Barry K."/>
            <person name="Choi C."/>
            <person name="Cichocki N."/>
            <person name="Clum A."/>
            <person name="Copeland A."/>
            <person name="Hainaut M."/>
            <person name="Haridas S."/>
            <person name="Labutti K."/>
            <person name="Lindquist E."/>
            <person name="Lipzen A."/>
            <person name="Khouja H.-R."/>
            <person name="Murat C."/>
            <person name="Ohm R."/>
            <person name="Olson A."/>
            <person name="Spatafora J."/>
            <person name="Veneault-Fourrey C."/>
            <person name="Henrissat B."/>
            <person name="Grigoriev I."/>
            <person name="Martin F."/>
            <person name="Perotto S."/>
        </authorList>
    </citation>
    <scope>NUCLEOTIDE SEQUENCE [LARGE SCALE GENOMIC DNA]</scope>
    <source>
        <strain evidence="2 3">UAMH 7357</strain>
    </source>
</reference>
<name>A0A2J6QM75_9HELO</name>
<gene>
    <name evidence="2" type="ORF">NA56DRAFT_641069</name>
</gene>
<sequence>MKGLEARTTSQLYCAFQYFLKQRKWNINTAAEEQEFWVATMHILNTPHRTQVKFLARGPFLRAFEHAMLVAHQTWTLRKEEDYSKDEVPRGMQWPTFPGPTFGYTREHPLYHEELISYEEWLKTEDREFDDEVDKWNAKAQQRFLGLTKVADLPAIEGPVSGRQHLLEAPPGNGTARRTFEDFSEVDRGH</sequence>
<dbReference type="OrthoDB" id="10441302at2759"/>
<evidence type="ECO:0000313" key="2">
    <source>
        <dbReference type="EMBL" id="PMD27362.1"/>
    </source>
</evidence>
<keyword evidence="3" id="KW-1185">Reference proteome</keyword>
<accession>A0A2J6QM75</accession>
<dbReference type="EMBL" id="KZ613466">
    <property type="protein sequence ID" value="PMD27362.1"/>
    <property type="molecule type" value="Genomic_DNA"/>
</dbReference>
<organism evidence="2 3">
    <name type="scientific">Hyaloscypha hepaticicola</name>
    <dbReference type="NCBI Taxonomy" id="2082293"/>
    <lineage>
        <taxon>Eukaryota</taxon>
        <taxon>Fungi</taxon>
        <taxon>Dikarya</taxon>
        <taxon>Ascomycota</taxon>
        <taxon>Pezizomycotina</taxon>
        <taxon>Leotiomycetes</taxon>
        <taxon>Helotiales</taxon>
        <taxon>Hyaloscyphaceae</taxon>
        <taxon>Hyaloscypha</taxon>
    </lineage>
</organism>
<dbReference type="AlphaFoldDB" id="A0A2J6QM75"/>
<evidence type="ECO:0000256" key="1">
    <source>
        <dbReference type="SAM" id="MobiDB-lite"/>
    </source>
</evidence>
<feature type="compositionally biased region" description="Basic and acidic residues" evidence="1">
    <location>
        <begin position="178"/>
        <end position="190"/>
    </location>
</feature>
<protein>
    <submittedName>
        <fullName evidence="2">Uncharacterized protein</fullName>
    </submittedName>
</protein>
<evidence type="ECO:0000313" key="3">
    <source>
        <dbReference type="Proteomes" id="UP000235672"/>
    </source>
</evidence>
<proteinExistence type="predicted"/>
<feature type="region of interest" description="Disordered" evidence="1">
    <location>
        <begin position="166"/>
        <end position="190"/>
    </location>
</feature>